<dbReference type="Gene3D" id="3.40.50.300">
    <property type="entry name" value="P-loop containing nucleotide triphosphate hydrolases"/>
    <property type="match status" value="1"/>
</dbReference>
<dbReference type="InterPro" id="IPR027417">
    <property type="entry name" value="P-loop_NTPase"/>
</dbReference>
<dbReference type="STRING" id="765913.ThidrDRAFT_1922"/>
<dbReference type="SUPFAM" id="SSF52540">
    <property type="entry name" value="P-loop containing nucleoside triphosphate hydrolases"/>
    <property type="match status" value="1"/>
</dbReference>
<proteinExistence type="predicted"/>
<reference evidence="2 3" key="1">
    <citation type="submission" date="2011-06" db="EMBL/GenBank/DDBJ databases">
        <title>The draft genome of Thiorhodococcus drewsii AZ1.</title>
        <authorList>
            <consortium name="US DOE Joint Genome Institute (JGI-PGF)"/>
            <person name="Lucas S."/>
            <person name="Han J."/>
            <person name="Lapidus A."/>
            <person name="Cheng J.-F."/>
            <person name="Goodwin L."/>
            <person name="Pitluck S."/>
            <person name="Peters L."/>
            <person name="Land M.L."/>
            <person name="Hauser L."/>
            <person name="Vogl K."/>
            <person name="Liu Z."/>
            <person name="Imhoff J."/>
            <person name="Thiel V."/>
            <person name="Frigaard N.-U."/>
            <person name="Bryant D.A."/>
            <person name="Woyke T.J."/>
        </authorList>
    </citation>
    <scope>NUCLEOTIDE SEQUENCE [LARGE SCALE GENOMIC DNA]</scope>
    <source>
        <strain evidence="2 3">AZ1</strain>
    </source>
</reference>
<protein>
    <recommendedName>
        <fullName evidence="1">CobQ/CobB/MinD/ParA nucleotide binding domain-containing protein</fullName>
    </recommendedName>
</protein>
<keyword evidence="3" id="KW-1185">Reference proteome</keyword>
<evidence type="ECO:0000259" key="1">
    <source>
        <dbReference type="Pfam" id="PF01656"/>
    </source>
</evidence>
<dbReference type="AlphaFoldDB" id="G2E0U9"/>
<evidence type="ECO:0000313" key="2">
    <source>
        <dbReference type="EMBL" id="EGV31721.1"/>
    </source>
</evidence>
<dbReference type="eggNOG" id="COG1192">
    <property type="taxonomic scope" value="Bacteria"/>
</dbReference>
<dbReference type="Proteomes" id="UP000004200">
    <property type="component" value="Unassembled WGS sequence"/>
</dbReference>
<organism evidence="2 3">
    <name type="scientific">Thiorhodococcus drewsii AZ1</name>
    <dbReference type="NCBI Taxonomy" id="765913"/>
    <lineage>
        <taxon>Bacteria</taxon>
        <taxon>Pseudomonadati</taxon>
        <taxon>Pseudomonadota</taxon>
        <taxon>Gammaproteobacteria</taxon>
        <taxon>Chromatiales</taxon>
        <taxon>Chromatiaceae</taxon>
        <taxon>Thiorhodococcus</taxon>
    </lineage>
</organism>
<name>G2E0U9_9GAMM</name>
<comment type="caution">
    <text evidence="2">The sequence shown here is derived from an EMBL/GenBank/DDBJ whole genome shotgun (WGS) entry which is preliminary data.</text>
</comment>
<evidence type="ECO:0000313" key="3">
    <source>
        <dbReference type="Proteomes" id="UP000004200"/>
    </source>
</evidence>
<sequence>MRWVNATSIRGNLYSAVNRHAGIAMIFLLNGPSDVHDIFQVLDILDEKGYMHTVWVMNGKGGVGKSVLLMALAWLYEAMGRPLRLVDVDDKSKLAEFVGASNVLSLHIGADAEALRADPSLAYSYWDQLAAEILEQDTAVDFGANMDRHILEWASKSELGELLTDSGVSMDIYVPITADPVAVMAGIEVLEATTKIFPQSRRILVLNQVAGSFNAYESTPEFSRIAAMRSEGVLVVGLESCMSEAWIDFERLKLPPWRIMEMNAATVAQQTGLGILAAKRAVGDYASWLKQFQQVYAPLIAKQDD</sequence>
<dbReference type="EMBL" id="AFWT01000011">
    <property type="protein sequence ID" value="EGV31721.1"/>
    <property type="molecule type" value="Genomic_DNA"/>
</dbReference>
<dbReference type="InterPro" id="IPR002586">
    <property type="entry name" value="CobQ/CobB/MinD/ParA_Nub-bd_dom"/>
</dbReference>
<gene>
    <name evidence="2" type="ORF">ThidrDRAFT_1922</name>
</gene>
<feature type="domain" description="CobQ/CobB/MinD/ParA nucleotide binding" evidence="1">
    <location>
        <begin position="56"/>
        <end position="177"/>
    </location>
</feature>
<dbReference type="Pfam" id="PF01656">
    <property type="entry name" value="CbiA"/>
    <property type="match status" value="1"/>
</dbReference>
<accession>G2E0U9</accession>